<keyword evidence="2" id="KW-1185">Reference proteome</keyword>
<evidence type="ECO:0000313" key="5">
    <source>
        <dbReference type="RefSeq" id="XP_022106448.1"/>
    </source>
</evidence>
<dbReference type="RefSeq" id="XP_022106448.1">
    <property type="nucleotide sequence ID" value="XM_022250756.1"/>
</dbReference>
<dbReference type="GeneID" id="110987736"/>
<dbReference type="KEGG" id="aplc:110987736"/>
<sequence>MAETPTMSVPMSIAPSTSPQLTLYPYGEGPILHQSPAVKGKTDYQPQHFMAAPQPVAASPLHLADFDPIPIKTDDGYQRPSQQSRMLTTHQVKGVTTFTGKEKHGPRLEDKIRDIWFLLECKGTAPGTLQFHEVVRHTGRKAREVLLNLEGRTPEGLDADKAFSELLEEYGEDRSAMSPLAKFYSRVQRENETPSEFAISLEATLWEVEEMRRRRGQSCIEEESTDKTLATQFMCGLKDLHYKQRLAPMQPRSMTFRDIRQELHIIAEEERQAEEICRWRTPLYTMGELAQSLPQQKTEGRPQKQSPVVKETTSPHQVMLSPLLFSNSCPNRWKR</sequence>
<evidence type="ECO:0000313" key="3">
    <source>
        <dbReference type="RefSeq" id="XP_022106446.1"/>
    </source>
</evidence>
<organism evidence="2 5">
    <name type="scientific">Acanthaster planci</name>
    <name type="common">Crown-of-thorns starfish</name>
    <dbReference type="NCBI Taxonomy" id="133434"/>
    <lineage>
        <taxon>Eukaryota</taxon>
        <taxon>Metazoa</taxon>
        <taxon>Echinodermata</taxon>
        <taxon>Eleutherozoa</taxon>
        <taxon>Asterozoa</taxon>
        <taxon>Asteroidea</taxon>
        <taxon>Valvatacea</taxon>
        <taxon>Valvatida</taxon>
        <taxon>Acanthasteridae</taxon>
        <taxon>Acanthaster</taxon>
    </lineage>
</organism>
<dbReference type="RefSeq" id="XP_022106446.1">
    <property type="nucleotide sequence ID" value="XM_022250754.1"/>
</dbReference>
<proteinExistence type="predicted"/>
<protein>
    <submittedName>
        <fullName evidence="3 4">Uncharacterized protein LOC110987736</fullName>
    </submittedName>
</protein>
<feature type="region of interest" description="Disordered" evidence="1">
    <location>
        <begin position="292"/>
        <end position="314"/>
    </location>
</feature>
<evidence type="ECO:0000313" key="4">
    <source>
        <dbReference type="RefSeq" id="XP_022106447.1"/>
    </source>
</evidence>
<name>A0A8B7ZLF7_ACAPL</name>
<accession>A0A8B7ZLF7</accession>
<gene>
    <name evidence="3 4 5" type="primary">LOC110987736</name>
</gene>
<dbReference type="Proteomes" id="UP000694845">
    <property type="component" value="Unplaced"/>
</dbReference>
<dbReference type="RefSeq" id="XP_022106447.1">
    <property type="nucleotide sequence ID" value="XM_022250755.1"/>
</dbReference>
<evidence type="ECO:0000313" key="2">
    <source>
        <dbReference type="Proteomes" id="UP000694845"/>
    </source>
</evidence>
<evidence type="ECO:0000256" key="1">
    <source>
        <dbReference type="SAM" id="MobiDB-lite"/>
    </source>
</evidence>
<dbReference type="AlphaFoldDB" id="A0A8B7ZLF7"/>
<dbReference type="OMA" id="WFLLECK"/>
<reference evidence="3 4" key="1">
    <citation type="submission" date="2025-04" db="UniProtKB">
        <authorList>
            <consortium name="RefSeq"/>
        </authorList>
    </citation>
    <scope>IDENTIFICATION</scope>
</reference>
<dbReference type="OrthoDB" id="8958829at2759"/>